<feature type="transmembrane region" description="Helical" evidence="2">
    <location>
        <begin position="764"/>
        <end position="791"/>
    </location>
</feature>
<protein>
    <submittedName>
        <fullName evidence="3">Uncharacterized protein</fullName>
    </submittedName>
</protein>
<organism evidence="3 4">
    <name type="scientific">Ceratocystis lukuohia</name>
    <dbReference type="NCBI Taxonomy" id="2019550"/>
    <lineage>
        <taxon>Eukaryota</taxon>
        <taxon>Fungi</taxon>
        <taxon>Dikarya</taxon>
        <taxon>Ascomycota</taxon>
        <taxon>Pezizomycotina</taxon>
        <taxon>Sordariomycetes</taxon>
        <taxon>Hypocreomycetidae</taxon>
        <taxon>Microascales</taxon>
        <taxon>Ceratocystidaceae</taxon>
        <taxon>Ceratocystis</taxon>
    </lineage>
</organism>
<feature type="region of interest" description="Disordered" evidence="1">
    <location>
        <begin position="84"/>
        <end position="116"/>
    </location>
</feature>
<name>A0ABR4MHJ6_9PEZI</name>
<feature type="transmembrane region" description="Helical" evidence="2">
    <location>
        <begin position="705"/>
        <end position="724"/>
    </location>
</feature>
<feature type="region of interest" description="Disordered" evidence="1">
    <location>
        <begin position="277"/>
        <end position="299"/>
    </location>
</feature>
<evidence type="ECO:0000256" key="1">
    <source>
        <dbReference type="SAM" id="MobiDB-lite"/>
    </source>
</evidence>
<reference evidence="3 4" key="1">
    <citation type="submission" date="2020-05" db="EMBL/GenBank/DDBJ databases">
        <title>Ceratocystis lukuohia genome.</title>
        <authorList>
            <person name="Harrington T.C."/>
            <person name="Kim K."/>
            <person name="Mayers C.G."/>
        </authorList>
    </citation>
    <scope>NUCLEOTIDE SEQUENCE [LARGE SCALE GENOMIC DNA]</scope>
    <source>
        <strain evidence="3 4">C4212</strain>
    </source>
</reference>
<keyword evidence="2" id="KW-1133">Transmembrane helix</keyword>
<evidence type="ECO:0000313" key="3">
    <source>
        <dbReference type="EMBL" id="KAL2887732.1"/>
    </source>
</evidence>
<dbReference type="Proteomes" id="UP001610728">
    <property type="component" value="Unassembled WGS sequence"/>
</dbReference>
<keyword evidence="4" id="KW-1185">Reference proteome</keyword>
<sequence length="813" mass="90375">MIPEVRRVIEIEQALDTPEKARPRYGYPGQDRCEDLMADHRSFAEFSLECLSPYTSNTSIIAPPVLGRVLNSKVTEFRRKTTFKENFQQRPRIKPPPPDNIPRRMSDESNQGSPDTRSAIISQLSEMSDGRATTRMGSSLTRDERIKAIQEIIDILDSHKVMDDCACDMLFDVFGEWTADEWRDLGGMYSRLRTELIRHGVYVPHHRITGSMMNSIEVASHPVDEWTDEMMKQYDTISLVYTGQSALQERLTKEKIPRDLWTVRQWILEDKTQGARPTQERAVRVAQPKQGKVTKGTQDAREEYQQGSATMVEGSATDRSMEGMAAVLEQELCLGVEQELGLGAGQELCLGVEQELGLGVEQDLGLCVEQGKTGGTDFADFKHHIPSSRNNAHEIEQRRIISLPEKAWPEEDQYSGTTDTVSPWLRFQSFVNKCNQLGLEEHYLHDALTCMMAAGNVRDYYAELVLTTVATDWKSVMIQMEQRFENEGMKLACDNRWLHCTLDEFIRNRGDGRLMHEIVFANYEWLESGQRSLSSVYHGHRILRDRLLVNLRQDHATARESSLYGYSNMTALDMATHVCNALKAELQVTSSVMATELYTLVCGFDVAACLKATCDEIYKRTIIGAWVSTVDLSASDRPETTSRDFSIALAVPACLTSSKNRALNSLVWGGADSLVTISNTPFLQQAIHFCTDVQVPLSSSPGIPAIQISPPVTVVIAVSVFVFASSSGSVFASAFAFASVFAFAFAFASASGSVFAFVSASGSVFVFASASVSVFVFASASVSGSVFAFAFASASPWQLWCCLNLHVEDAQLD</sequence>
<comment type="caution">
    <text evidence="3">The sequence shown here is derived from an EMBL/GenBank/DDBJ whole genome shotgun (WGS) entry which is preliminary data.</text>
</comment>
<keyword evidence="2" id="KW-0472">Membrane</keyword>
<gene>
    <name evidence="3" type="ORF">HOO65_040069</name>
</gene>
<feature type="transmembrane region" description="Helical" evidence="2">
    <location>
        <begin position="731"/>
        <end position="758"/>
    </location>
</feature>
<evidence type="ECO:0000313" key="4">
    <source>
        <dbReference type="Proteomes" id="UP001610728"/>
    </source>
</evidence>
<dbReference type="GeneID" id="98117845"/>
<keyword evidence="2" id="KW-0812">Transmembrane</keyword>
<dbReference type="EMBL" id="JABSNW010000004">
    <property type="protein sequence ID" value="KAL2887732.1"/>
    <property type="molecule type" value="Genomic_DNA"/>
</dbReference>
<dbReference type="RefSeq" id="XP_070858912.1">
    <property type="nucleotide sequence ID" value="XM_071002566.1"/>
</dbReference>
<evidence type="ECO:0000256" key="2">
    <source>
        <dbReference type="SAM" id="Phobius"/>
    </source>
</evidence>
<proteinExistence type="predicted"/>
<accession>A0ABR4MHJ6</accession>